<dbReference type="GO" id="GO:0071555">
    <property type="term" value="P:cell wall organization"/>
    <property type="evidence" value="ECO:0007669"/>
    <property type="project" value="UniProtKB-KW"/>
</dbReference>
<comment type="caution">
    <text evidence="12">The sequence shown here is derived from an EMBL/GenBank/DDBJ whole genome shotgun (WGS) entry which is preliminary data.</text>
</comment>
<dbReference type="PANTHER" id="PTHR23132">
    <property type="entry name" value="D-ALANINE--D-ALANINE LIGASE"/>
    <property type="match status" value="1"/>
</dbReference>
<dbReference type="Gene3D" id="3.30.470.20">
    <property type="entry name" value="ATP-grasp fold, B domain"/>
    <property type="match status" value="1"/>
</dbReference>
<dbReference type="GO" id="GO:0009252">
    <property type="term" value="P:peptidoglycan biosynthetic process"/>
    <property type="evidence" value="ECO:0007669"/>
    <property type="project" value="UniProtKB-KW"/>
</dbReference>
<keyword evidence="7" id="KW-0133">Cell shape</keyword>
<keyword evidence="4 12" id="KW-0436">Ligase</keyword>
<evidence type="ECO:0000256" key="9">
    <source>
        <dbReference type="ARBA" id="ARBA00023316"/>
    </source>
</evidence>
<evidence type="ECO:0000256" key="4">
    <source>
        <dbReference type="ARBA" id="ARBA00022598"/>
    </source>
</evidence>
<dbReference type="AlphaFoldDB" id="A0A0G0AWJ3"/>
<protein>
    <submittedName>
        <fullName evidence="12">D-alanine-D-alanine ligase</fullName>
    </submittedName>
</protein>
<dbReference type="GO" id="GO:0008360">
    <property type="term" value="P:regulation of cell shape"/>
    <property type="evidence" value="ECO:0007669"/>
    <property type="project" value="UniProtKB-KW"/>
</dbReference>
<keyword evidence="5 10" id="KW-0547">Nucleotide-binding</keyword>
<comment type="subcellular location">
    <subcellularLocation>
        <location evidence="1">Cytoplasm</location>
    </subcellularLocation>
</comment>
<proteinExistence type="inferred from homology"/>
<evidence type="ECO:0000256" key="3">
    <source>
        <dbReference type="ARBA" id="ARBA00022490"/>
    </source>
</evidence>
<evidence type="ECO:0000256" key="5">
    <source>
        <dbReference type="ARBA" id="ARBA00022741"/>
    </source>
</evidence>
<dbReference type="InterPro" id="IPR013815">
    <property type="entry name" value="ATP_grasp_subdomain_1"/>
</dbReference>
<evidence type="ECO:0000313" key="12">
    <source>
        <dbReference type="EMBL" id="KKP61414.1"/>
    </source>
</evidence>
<keyword evidence="8" id="KW-0573">Peptidoglycan synthesis</keyword>
<dbReference type="InterPro" id="IPR016185">
    <property type="entry name" value="PreATP-grasp_dom_sf"/>
</dbReference>
<evidence type="ECO:0000256" key="8">
    <source>
        <dbReference type="ARBA" id="ARBA00022984"/>
    </source>
</evidence>
<dbReference type="InterPro" id="IPR011761">
    <property type="entry name" value="ATP-grasp"/>
</dbReference>
<dbReference type="GO" id="GO:0005737">
    <property type="term" value="C:cytoplasm"/>
    <property type="evidence" value="ECO:0007669"/>
    <property type="project" value="UniProtKB-SubCell"/>
</dbReference>
<dbReference type="PROSITE" id="PS00844">
    <property type="entry name" value="DALA_DALA_LIGASE_2"/>
    <property type="match status" value="1"/>
</dbReference>
<dbReference type="GO" id="GO:0005524">
    <property type="term" value="F:ATP binding"/>
    <property type="evidence" value="ECO:0007669"/>
    <property type="project" value="UniProtKB-UniRule"/>
</dbReference>
<dbReference type="Proteomes" id="UP000034688">
    <property type="component" value="Unassembled WGS sequence"/>
</dbReference>
<dbReference type="SUPFAM" id="SSF52440">
    <property type="entry name" value="PreATP-grasp domain"/>
    <property type="match status" value="1"/>
</dbReference>
<reference evidence="12 13" key="1">
    <citation type="journal article" date="2015" name="Nature">
        <title>rRNA introns, odd ribosomes, and small enigmatic genomes across a large radiation of phyla.</title>
        <authorList>
            <person name="Brown C.T."/>
            <person name="Hug L.A."/>
            <person name="Thomas B.C."/>
            <person name="Sharon I."/>
            <person name="Castelle C.J."/>
            <person name="Singh A."/>
            <person name="Wilkins M.J."/>
            <person name="Williams K.H."/>
            <person name="Banfield J.F."/>
        </authorList>
    </citation>
    <scope>NUCLEOTIDE SEQUENCE [LARGE SCALE GENOMIC DNA]</scope>
</reference>
<evidence type="ECO:0000256" key="2">
    <source>
        <dbReference type="ARBA" id="ARBA00010871"/>
    </source>
</evidence>
<accession>A0A0G0AWJ3</accession>
<evidence type="ECO:0000256" key="10">
    <source>
        <dbReference type="PROSITE-ProRule" id="PRU00409"/>
    </source>
</evidence>
<evidence type="ECO:0000256" key="6">
    <source>
        <dbReference type="ARBA" id="ARBA00022840"/>
    </source>
</evidence>
<dbReference type="Pfam" id="PF07478">
    <property type="entry name" value="Dala_Dala_lig_C"/>
    <property type="match status" value="1"/>
</dbReference>
<dbReference type="EMBL" id="LBPP01000002">
    <property type="protein sequence ID" value="KKP61414.1"/>
    <property type="molecule type" value="Genomic_DNA"/>
</dbReference>
<evidence type="ECO:0000256" key="7">
    <source>
        <dbReference type="ARBA" id="ARBA00022960"/>
    </source>
</evidence>
<keyword evidence="3" id="KW-0963">Cytoplasm</keyword>
<dbReference type="InterPro" id="IPR000291">
    <property type="entry name" value="D-Ala_lig_Van_CS"/>
</dbReference>
<dbReference type="PANTHER" id="PTHR23132:SF23">
    <property type="entry name" value="D-ALANINE--D-ALANINE LIGASE B"/>
    <property type="match status" value="1"/>
</dbReference>
<dbReference type="Gene3D" id="3.40.50.20">
    <property type="match status" value="1"/>
</dbReference>
<comment type="similarity">
    <text evidence="2">Belongs to the D-alanine--D-alanine ligase family.</text>
</comment>
<name>A0A0G0AWJ3_9BACT</name>
<evidence type="ECO:0000313" key="13">
    <source>
        <dbReference type="Proteomes" id="UP000034688"/>
    </source>
</evidence>
<dbReference type="STRING" id="1618477.UR54_C0002G0013"/>
<gene>
    <name evidence="12" type="ORF">UR54_C0002G0013</name>
</gene>
<keyword evidence="6 10" id="KW-0067">ATP-binding</keyword>
<organism evidence="12 13">
    <name type="scientific">Candidatus Roizmanbacteria bacterium GW2011_GWA2_34_18</name>
    <dbReference type="NCBI Taxonomy" id="1618477"/>
    <lineage>
        <taxon>Bacteria</taxon>
        <taxon>Candidatus Roizmaniibacteriota</taxon>
    </lineage>
</organism>
<keyword evidence="9" id="KW-0961">Cell wall biogenesis/degradation</keyword>
<evidence type="ECO:0000259" key="11">
    <source>
        <dbReference type="PROSITE" id="PS50975"/>
    </source>
</evidence>
<dbReference type="GO" id="GO:0046872">
    <property type="term" value="F:metal ion binding"/>
    <property type="evidence" value="ECO:0007669"/>
    <property type="project" value="InterPro"/>
</dbReference>
<dbReference type="InterPro" id="IPR011095">
    <property type="entry name" value="Dala_Dala_lig_C"/>
</dbReference>
<sequence length="345" mass="39439">MNIAFLYNVRHRYPDPKKPQTLREADFDDPETTKLQIKYLKKLGYKIIPIEANEKAYFKLYRLKHTIDLVFNVSEGLHGNDREAHIPAMLEMLQIPYTGSPPLAQAIVLDKSKTKEILIAHKIPTLPYQLLSSKNALPAGRQDKFDQSLKYPLMVKPVSEGSSAGITNKSVVYNEESLYKQVDYIENTFGEQALVEPYLEGREFSVAMLGNPPQILPILESDHSVLPKKYLPFDSLEVKWFYELATSGKHLKCPAKISQSLETKINKICLELWRVIGIRDWCRIDIRCDKKENPYVLEVNSPPGCTPPEHDPASYFPLIARAAGMSYEDLLQTIINTALKRYKNK</sequence>
<dbReference type="SUPFAM" id="SSF56059">
    <property type="entry name" value="Glutathione synthetase ATP-binding domain-like"/>
    <property type="match status" value="1"/>
</dbReference>
<feature type="domain" description="ATP-grasp" evidence="11">
    <location>
        <begin position="115"/>
        <end position="336"/>
    </location>
</feature>
<dbReference type="Gene3D" id="3.30.1490.20">
    <property type="entry name" value="ATP-grasp fold, A domain"/>
    <property type="match status" value="1"/>
</dbReference>
<evidence type="ECO:0000256" key="1">
    <source>
        <dbReference type="ARBA" id="ARBA00004496"/>
    </source>
</evidence>
<dbReference type="PROSITE" id="PS50975">
    <property type="entry name" value="ATP_GRASP"/>
    <property type="match status" value="1"/>
</dbReference>
<dbReference type="GO" id="GO:0008716">
    <property type="term" value="F:D-alanine-D-alanine ligase activity"/>
    <property type="evidence" value="ECO:0007669"/>
    <property type="project" value="InterPro"/>
</dbReference>